<comment type="caution">
    <text evidence="1">The sequence shown here is derived from an EMBL/GenBank/DDBJ whole genome shotgun (WGS) entry which is preliminary data.</text>
</comment>
<reference evidence="1" key="1">
    <citation type="submission" date="2021-06" db="EMBL/GenBank/DDBJ databases">
        <authorList>
            <person name="Kallberg Y."/>
            <person name="Tangrot J."/>
            <person name="Rosling A."/>
        </authorList>
    </citation>
    <scope>NUCLEOTIDE SEQUENCE</scope>
    <source>
        <strain evidence="1">MA461A</strain>
    </source>
</reference>
<feature type="non-terminal residue" evidence="1">
    <location>
        <position position="1"/>
    </location>
</feature>
<keyword evidence="2" id="KW-1185">Reference proteome</keyword>
<protein>
    <submittedName>
        <fullName evidence="1">35627_t:CDS:1</fullName>
    </submittedName>
</protein>
<sequence>PKDFDETLSDFFPKSSYGSDQTYYELDAKDFVIRDRFKYIYSQNSTLLEDSQLYFSDNELMIDDSSSSNT</sequence>
<dbReference type="EMBL" id="CAJVQC010180020">
    <property type="protein sequence ID" value="CAG8852105.1"/>
    <property type="molecule type" value="Genomic_DNA"/>
</dbReference>
<organism evidence="1 2">
    <name type="scientific">Racocetra persica</name>
    <dbReference type="NCBI Taxonomy" id="160502"/>
    <lineage>
        <taxon>Eukaryota</taxon>
        <taxon>Fungi</taxon>
        <taxon>Fungi incertae sedis</taxon>
        <taxon>Mucoromycota</taxon>
        <taxon>Glomeromycotina</taxon>
        <taxon>Glomeromycetes</taxon>
        <taxon>Diversisporales</taxon>
        <taxon>Gigasporaceae</taxon>
        <taxon>Racocetra</taxon>
    </lineage>
</organism>
<evidence type="ECO:0000313" key="1">
    <source>
        <dbReference type="EMBL" id="CAG8852105.1"/>
    </source>
</evidence>
<dbReference type="Proteomes" id="UP000789920">
    <property type="component" value="Unassembled WGS sequence"/>
</dbReference>
<name>A0ACA9SZK6_9GLOM</name>
<feature type="non-terminal residue" evidence="1">
    <location>
        <position position="70"/>
    </location>
</feature>
<gene>
    <name evidence="1" type="ORF">RPERSI_LOCUS36907</name>
</gene>
<accession>A0ACA9SZK6</accession>
<evidence type="ECO:0000313" key="2">
    <source>
        <dbReference type="Proteomes" id="UP000789920"/>
    </source>
</evidence>
<proteinExistence type="predicted"/>